<gene>
    <name evidence="4" type="ORF">ACFODX_04200</name>
</gene>
<proteinExistence type="inferred from homology"/>
<keyword evidence="2" id="KW-0456">Lyase</keyword>
<dbReference type="Pfam" id="PF00378">
    <property type="entry name" value="ECH_1"/>
    <property type="match status" value="1"/>
</dbReference>
<evidence type="ECO:0000313" key="5">
    <source>
        <dbReference type="Proteomes" id="UP001595555"/>
    </source>
</evidence>
<dbReference type="InterPro" id="IPR029045">
    <property type="entry name" value="ClpP/crotonase-like_dom_sf"/>
</dbReference>
<dbReference type="Gene3D" id="1.10.12.10">
    <property type="entry name" value="Lyase 2-enoyl-coa Hydratase, Chain A, domain 2"/>
    <property type="match status" value="1"/>
</dbReference>
<dbReference type="PROSITE" id="PS00166">
    <property type="entry name" value="ENOYL_COA_HYDRATASE"/>
    <property type="match status" value="1"/>
</dbReference>
<evidence type="ECO:0000256" key="1">
    <source>
        <dbReference type="ARBA" id="ARBA00005254"/>
    </source>
</evidence>
<evidence type="ECO:0000313" key="4">
    <source>
        <dbReference type="EMBL" id="MFC3114748.1"/>
    </source>
</evidence>
<sequence>METNFIHVQVHNQVAILELDDPSANTLTFHLLQELEQHFLHLEADPGIRGVILIGKGDKFFSGGVNIGMLLTAGRQHNSHFILYAAEVLDYIQSSQLPVVTIINGNITGGGLELALIADYRIAVEGDYNIGFPEVRLGVIPGMGGTQRLARLVGAQRALEMITQGEFISPQKSHAIGLVDQVLPSDAFRQQAISQATDYIHQHASQTPRRAQAFKHFPLLLEKNWIELNIEAGLATISLHSACEQYSALEILLAINELILELRTDDAVYALLIDNRCAQLGCDDSGEQVQLLQRQIAYIFGRISGYARISALAVRAPLSPLAFELALYCDYRLCRSALAQNDALQKINGFSPELERYQDFIPAHNSSEQWAVPIAQLIASGFLKPQDQPAEWLQRFIPPTGAGQAIGYAKLAITQGHTQAVSAALLLERHLQEQLFMSYDSKEGMKAYVEKRKPFFTGA</sequence>
<dbReference type="PANTHER" id="PTHR11941:SF54">
    <property type="entry name" value="ENOYL-COA HYDRATASE, MITOCHONDRIAL"/>
    <property type="match status" value="1"/>
</dbReference>
<organism evidence="4 5">
    <name type="scientific">Cellvibrio fontiphilus</name>
    <dbReference type="NCBI Taxonomy" id="1815559"/>
    <lineage>
        <taxon>Bacteria</taxon>
        <taxon>Pseudomonadati</taxon>
        <taxon>Pseudomonadota</taxon>
        <taxon>Gammaproteobacteria</taxon>
        <taxon>Cellvibrionales</taxon>
        <taxon>Cellvibrionaceae</taxon>
        <taxon>Cellvibrio</taxon>
    </lineage>
</organism>
<dbReference type="CDD" id="cd06558">
    <property type="entry name" value="crotonase-like"/>
    <property type="match status" value="1"/>
</dbReference>
<dbReference type="Proteomes" id="UP001595555">
    <property type="component" value="Unassembled WGS sequence"/>
</dbReference>
<dbReference type="Gene3D" id="3.90.226.10">
    <property type="entry name" value="2-enoyl-CoA Hydratase, Chain A, domain 1"/>
    <property type="match status" value="1"/>
</dbReference>
<accession>A0ABV7FDE1</accession>
<dbReference type="InterPro" id="IPR001753">
    <property type="entry name" value="Enoyl-CoA_hydra/iso"/>
</dbReference>
<name>A0ABV7FDE1_9GAMM</name>
<dbReference type="EMBL" id="JBHRTF010000002">
    <property type="protein sequence ID" value="MFC3114748.1"/>
    <property type="molecule type" value="Genomic_DNA"/>
</dbReference>
<dbReference type="SUPFAM" id="SSF52096">
    <property type="entry name" value="ClpP/crotonase"/>
    <property type="match status" value="2"/>
</dbReference>
<comment type="similarity">
    <text evidence="1 3">Belongs to the enoyl-CoA hydratase/isomerase family.</text>
</comment>
<dbReference type="PANTHER" id="PTHR11941">
    <property type="entry name" value="ENOYL-COA HYDRATASE-RELATED"/>
    <property type="match status" value="1"/>
</dbReference>
<comment type="caution">
    <text evidence="4">The sequence shown here is derived from an EMBL/GenBank/DDBJ whole genome shotgun (WGS) entry which is preliminary data.</text>
</comment>
<protein>
    <submittedName>
        <fullName evidence="4">Enoyl-CoA hydratase-related protein</fullName>
    </submittedName>
</protein>
<keyword evidence="5" id="KW-1185">Reference proteome</keyword>
<evidence type="ECO:0000256" key="2">
    <source>
        <dbReference type="ARBA" id="ARBA00023239"/>
    </source>
</evidence>
<dbReference type="InterPro" id="IPR014748">
    <property type="entry name" value="Enoyl-CoA_hydra_C"/>
</dbReference>
<evidence type="ECO:0000256" key="3">
    <source>
        <dbReference type="RuleBase" id="RU003707"/>
    </source>
</evidence>
<reference evidence="5" key="1">
    <citation type="journal article" date="2019" name="Int. J. Syst. Evol. Microbiol.">
        <title>The Global Catalogue of Microorganisms (GCM) 10K type strain sequencing project: providing services to taxonomists for standard genome sequencing and annotation.</title>
        <authorList>
            <consortium name="The Broad Institute Genomics Platform"/>
            <consortium name="The Broad Institute Genome Sequencing Center for Infectious Disease"/>
            <person name="Wu L."/>
            <person name="Ma J."/>
        </authorList>
    </citation>
    <scope>NUCLEOTIDE SEQUENCE [LARGE SCALE GENOMIC DNA]</scope>
    <source>
        <strain evidence="5">KCTC 52237</strain>
    </source>
</reference>
<dbReference type="RefSeq" id="WP_378116372.1">
    <property type="nucleotide sequence ID" value="NZ_JBHRTF010000002.1"/>
</dbReference>
<dbReference type="InterPro" id="IPR018376">
    <property type="entry name" value="Enoyl-CoA_hyd/isom_CS"/>
</dbReference>